<name>A0ABQ8JF84_DERPT</name>
<feature type="compositionally biased region" description="Polar residues" evidence="1">
    <location>
        <begin position="1882"/>
        <end position="1894"/>
    </location>
</feature>
<feature type="region of interest" description="Disordered" evidence="1">
    <location>
        <begin position="1138"/>
        <end position="1249"/>
    </location>
</feature>
<feature type="compositionally biased region" description="Low complexity" evidence="1">
    <location>
        <begin position="1758"/>
        <end position="1773"/>
    </location>
</feature>
<gene>
    <name evidence="3" type="primary">DAB2</name>
    <name evidence="3" type="ORF">DERP_012834</name>
</gene>
<feature type="compositionally biased region" description="Basic and acidic residues" evidence="1">
    <location>
        <begin position="298"/>
        <end position="308"/>
    </location>
</feature>
<feature type="region of interest" description="Disordered" evidence="1">
    <location>
        <begin position="1501"/>
        <end position="1610"/>
    </location>
</feature>
<feature type="compositionally biased region" description="Polar residues" evidence="1">
    <location>
        <begin position="285"/>
        <end position="294"/>
    </location>
</feature>
<dbReference type="InterPro" id="IPR011993">
    <property type="entry name" value="PH-like_dom_sf"/>
</dbReference>
<feature type="compositionally biased region" description="Basic and acidic residues" evidence="1">
    <location>
        <begin position="1911"/>
        <end position="1924"/>
    </location>
</feature>
<feature type="compositionally biased region" description="Polar residues" evidence="1">
    <location>
        <begin position="1593"/>
        <end position="1610"/>
    </location>
</feature>
<feature type="compositionally biased region" description="Low complexity" evidence="1">
    <location>
        <begin position="462"/>
        <end position="472"/>
    </location>
</feature>
<feature type="compositionally biased region" description="Polar residues" evidence="1">
    <location>
        <begin position="1031"/>
        <end position="1050"/>
    </location>
</feature>
<evidence type="ECO:0000259" key="2">
    <source>
        <dbReference type="PROSITE" id="PS01179"/>
    </source>
</evidence>
<feature type="compositionally biased region" description="Polar residues" evidence="1">
    <location>
        <begin position="473"/>
        <end position="490"/>
    </location>
</feature>
<feature type="compositionally biased region" description="Polar residues" evidence="1">
    <location>
        <begin position="255"/>
        <end position="276"/>
    </location>
</feature>
<feature type="compositionally biased region" description="Low complexity" evidence="1">
    <location>
        <begin position="1576"/>
        <end position="1592"/>
    </location>
</feature>
<feature type="compositionally biased region" description="Low complexity" evidence="1">
    <location>
        <begin position="871"/>
        <end position="890"/>
    </location>
</feature>
<dbReference type="PANTHER" id="PTHR47695">
    <property type="entry name" value="PID DOMAIN-CONTAINING PROTEIN"/>
    <property type="match status" value="1"/>
</dbReference>
<keyword evidence="4" id="KW-1185">Reference proteome</keyword>
<feature type="compositionally biased region" description="Polar residues" evidence="1">
    <location>
        <begin position="985"/>
        <end position="1009"/>
    </location>
</feature>
<comment type="caution">
    <text evidence="3">The sequence shown here is derived from an EMBL/GenBank/DDBJ whole genome shotgun (WGS) entry which is preliminary data.</text>
</comment>
<feature type="region of interest" description="Disordered" evidence="1">
    <location>
        <begin position="1869"/>
        <end position="1949"/>
    </location>
</feature>
<feature type="compositionally biased region" description="Pro residues" evidence="1">
    <location>
        <begin position="1402"/>
        <end position="1417"/>
    </location>
</feature>
<evidence type="ECO:0000313" key="4">
    <source>
        <dbReference type="Proteomes" id="UP000887458"/>
    </source>
</evidence>
<feature type="region of interest" description="Disordered" evidence="1">
    <location>
        <begin position="1731"/>
        <end position="1776"/>
    </location>
</feature>
<feature type="compositionally biased region" description="Low complexity" evidence="1">
    <location>
        <begin position="1337"/>
        <end position="1351"/>
    </location>
</feature>
<sequence>MSLFDFIEPVNTKLQETSSTKKISTNPFATNNNENSFKKYVNSLEDSEEEDEVNITDSDGWPSSPPLHQQSSIASNFLSTTNSDSQDSLILSTGHVNNTDKDQPEKLVKHRNIDWFIGSEQEIPDDELFKSATISIENESSTKSDDVDEQQSNSIDIEEQQILSSALAFDCGSPNSLNYFLQQNPITKLSSSINSTTSPQQQQLPKSFKKSYSSANIVSTGSTYCDTISTETSPIAINNTMNVASKKRGLFSRGSKTISGGSSLGTHATSSTSINDNHQEENGKINKTPSSPSGASHHFNELDEDRFNGDGVQFQGKLIGHEYVAEARGEQMCQQSLKKLKIIQKALGGHKRKINLFISFDGIKILDPQTNEELFHHSVPQISFISRDETDTRAFGYVFGNSQTGHQFIGIKTKKEAMIVMSTIGQLFAITLKRKRNAEQEQTAASVISSGEEHLYHSVPDQTSLTSSLQTSEIGDNNNDIVTNNSTTTKSRARIRTGVALENVPIPALPPPSEQHPRHRQHNQSTQQNQRFATIGRVNDINNNFSQQQKTLPSALINELDLFQPTNVTGGCQNLSASIDSSLPKDSNQPTTGTQRLASSYDWAHFDDDNNQLSIKDDSTLNTISSISDTLTFSNNQQTLNDSITLVAGQQQQQQQQQYSTNQKFQMNSKAIINSQNKLNVSSTTISSANFDGMDPFSDAFGSDPFSTASTTADISSNLFSAKTSLPQQEQQQQQQQQSQQQNRPPSNPGPNTMFDSNKLSFKEMNSGSVPALTNSFGSLSLDKSQQSSTNSQNFNNNLFKSNVELSNQNSDSQADKYAVLADINSISTSIFDSLGNRSATMIEKEDNKNKTPTPPPITSTQQRNYPSGYPSSINNSQHQQQQQSNPSPLSYGVNGIVVLPPVSTTSIHNEYISGGNFSKNRWLTKTQKQAPRAEFDSMSNLSSNSSNTSISNTQQQNQKKSTNETSNIPLFQELDPLNNKKRNSPLNFKNFNDNRNRSPMLNNPNGLDSSISSMNSSNSSLFNNSRNCSTPNSLQQQQNHKSPQPLLSHQQSLPVIASSGNLIKSQFSTATNNTIEEIPNNNDDINNVNQKSTMISKPFNSTNMISSSSTSSTITTTTTITTSPHYIMLYNLSTSPLQSNQINDDEDGDNNDDGPTNNQINNSSLDSKKTNHIEGGNLLSSQNKSNIESITIKEGKQDLDNKKSDDSSSLNVNDEMNKNEENSLSENNNMIRNDQRSRTSSISSSSNSLLLQQENSNFSELKFDDVFETPLLTTNDLEQNQSKESTKLDNKISDENKNQSNEIKQKNTLIKTKTESISSLKSDSSTGNITKPQAATSTSLSRQSSTSSTPPAIPPRTDLHNNSNKYQNQMGSIPPPPQPPPSQIHSGHSSSYGNRIYSQQPYPPLQYPYYPSPPPSSSSHFSDPYIHRPNSSSSHHHPHLRYQPNYYDSWYYYPPQIPPPPIPSNVPPNYLGYHDYYTNPSRPFSGGNVALANTWHEYYQHQQQQQQQPHSSMIHPNQLMSSSTLSLSSTTSAAQPKKASSISSTPPPCNNINNDEATPSPIPPPIVPNPQRRISATSTSSQSGGATSNQSPSMNLHRTPSSVSSTTERTFNSNVMPTIPMYPPPLPPTHQMDPFYSHPYYDELNKSSASPFAAFNMNMEQMIMKYHHPVLPPPPPIVPMHHLRNSPILPPYEPTYGYTNYQSYPGQYPTLIRGRNSSGHLYSNQLDITQQQQQQTLPQTSSQSGTLMPGNQFVCPNNSIESNTNSSNGSSSGYASTIKSTTSMMIDSIARISPMANPHQTPWPTIFPDNTTLQQQQQQNLMKSNNNDDTKPFNDSFIDNFANFDANPDGFDTVKRNQKDSLIMMLDDDNKANNETEKSENQSNMDHSKTNVNENDDKSKPTTTNQNDDNNVKKTNETNRSQEFESIEQMDIFASKNDPFEDDFFKSS</sequence>
<feature type="compositionally biased region" description="Low complexity" evidence="1">
    <location>
        <begin position="1010"/>
        <end position="1030"/>
    </location>
</feature>
<dbReference type="InterPro" id="IPR006020">
    <property type="entry name" value="PTB/PI_dom"/>
</dbReference>
<feature type="compositionally biased region" description="Polar residues" evidence="1">
    <location>
        <begin position="1275"/>
        <end position="1284"/>
    </location>
</feature>
<feature type="region of interest" description="Disordered" evidence="1">
    <location>
        <begin position="925"/>
        <end position="1050"/>
    </location>
</feature>
<feature type="compositionally biased region" description="Pro residues" evidence="1">
    <location>
        <begin position="1374"/>
        <end position="1383"/>
    </location>
</feature>
<organism evidence="3 4">
    <name type="scientific">Dermatophagoides pteronyssinus</name>
    <name type="common">European house dust mite</name>
    <dbReference type="NCBI Taxonomy" id="6956"/>
    <lineage>
        <taxon>Eukaryota</taxon>
        <taxon>Metazoa</taxon>
        <taxon>Ecdysozoa</taxon>
        <taxon>Arthropoda</taxon>
        <taxon>Chelicerata</taxon>
        <taxon>Arachnida</taxon>
        <taxon>Acari</taxon>
        <taxon>Acariformes</taxon>
        <taxon>Sarcoptiformes</taxon>
        <taxon>Astigmata</taxon>
        <taxon>Psoroptidia</taxon>
        <taxon>Analgoidea</taxon>
        <taxon>Pyroglyphidae</taxon>
        <taxon>Dermatophagoidinae</taxon>
        <taxon>Dermatophagoides</taxon>
    </lineage>
</organism>
<feature type="compositionally biased region" description="Basic and acidic residues" evidence="1">
    <location>
        <begin position="1869"/>
        <end position="1881"/>
    </location>
</feature>
<dbReference type="SMART" id="SM00462">
    <property type="entry name" value="PTB"/>
    <property type="match status" value="1"/>
</dbReference>
<dbReference type="PROSITE" id="PS01179">
    <property type="entry name" value="PID"/>
    <property type="match status" value="1"/>
</dbReference>
<feature type="region of interest" description="Disordered" evidence="1">
    <location>
        <begin position="843"/>
        <end position="890"/>
    </location>
</feature>
<feature type="compositionally biased region" description="Basic and acidic residues" evidence="1">
    <location>
        <begin position="1192"/>
        <end position="1207"/>
    </location>
</feature>
<evidence type="ECO:0000256" key="1">
    <source>
        <dbReference type="SAM" id="MobiDB-lite"/>
    </source>
</evidence>
<feature type="region of interest" description="Disordered" evidence="1">
    <location>
        <begin position="1795"/>
        <end position="1835"/>
    </location>
</feature>
<dbReference type="SUPFAM" id="SSF50729">
    <property type="entry name" value="PH domain-like"/>
    <property type="match status" value="1"/>
</dbReference>
<feature type="compositionally biased region" description="Low complexity" evidence="1">
    <location>
        <begin position="1522"/>
        <end position="1533"/>
    </location>
</feature>
<accession>A0ABQ8JF84</accession>
<feature type="region of interest" description="Disordered" evidence="1">
    <location>
        <begin position="724"/>
        <end position="759"/>
    </location>
</feature>
<feature type="compositionally biased region" description="Polar residues" evidence="1">
    <location>
        <begin position="1299"/>
        <end position="1336"/>
    </location>
</feature>
<proteinExistence type="predicted"/>
<feature type="region of interest" description="Disordered" evidence="1">
    <location>
        <begin position="444"/>
        <end position="529"/>
    </location>
</feature>
<feature type="compositionally biased region" description="Polar residues" evidence="1">
    <location>
        <begin position="1539"/>
        <end position="1558"/>
    </location>
</feature>
<feature type="compositionally biased region" description="Polar residues" evidence="1">
    <location>
        <begin position="1179"/>
        <end position="1190"/>
    </location>
</feature>
<feature type="compositionally biased region" description="Polar residues" evidence="1">
    <location>
        <begin position="1510"/>
        <end position="1521"/>
    </location>
</feature>
<protein>
    <submittedName>
        <fullName evidence="3">Dab2p</fullName>
    </submittedName>
</protein>
<feature type="region of interest" description="Disordered" evidence="1">
    <location>
        <begin position="255"/>
        <end position="308"/>
    </location>
</feature>
<evidence type="ECO:0000313" key="3">
    <source>
        <dbReference type="EMBL" id="KAH9421261.1"/>
    </source>
</evidence>
<dbReference type="PANTHER" id="PTHR47695:SF3">
    <property type="entry name" value="PID DOMAIN-CONTAINING PROTEIN"/>
    <property type="match status" value="1"/>
</dbReference>
<feature type="compositionally biased region" description="Acidic residues" evidence="1">
    <location>
        <begin position="1144"/>
        <end position="1153"/>
    </location>
</feature>
<feature type="compositionally biased region" description="Basic and acidic residues" evidence="1">
    <location>
        <begin position="1285"/>
        <end position="1298"/>
    </location>
</feature>
<dbReference type="EMBL" id="NJHN03000044">
    <property type="protein sequence ID" value="KAH9421261.1"/>
    <property type="molecule type" value="Genomic_DNA"/>
</dbReference>
<feature type="compositionally biased region" description="Low complexity" evidence="1">
    <location>
        <begin position="938"/>
        <end position="966"/>
    </location>
</feature>
<reference evidence="3 4" key="2">
    <citation type="journal article" date="2022" name="Mol. Biol. Evol.">
        <title>Comparative Genomics Reveals Insights into the Divergent Evolution of Astigmatic Mites and Household Pest Adaptations.</title>
        <authorList>
            <person name="Xiong Q."/>
            <person name="Wan A.T."/>
            <person name="Liu X."/>
            <person name="Fung C.S."/>
            <person name="Xiao X."/>
            <person name="Malainual N."/>
            <person name="Hou J."/>
            <person name="Wang L."/>
            <person name="Wang M."/>
            <person name="Yang K.Y."/>
            <person name="Cui Y."/>
            <person name="Leung E.L."/>
            <person name="Nong W."/>
            <person name="Shin S.K."/>
            <person name="Au S.W."/>
            <person name="Jeong K.Y."/>
            <person name="Chew F.T."/>
            <person name="Hui J.H."/>
            <person name="Leung T.F."/>
            <person name="Tungtrongchitr A."/>
            <person name="Zhong N."/>
            <person name="Liu Z."/>
            <person name="Tsui S.K."/>
        </authorList>
    </citation>
    <scope>NUCLEOTIDE SEQUENCE [LARGE SCALE GENOMIC DNA]</scope>
    <source>
        <strain evidence="3">Derp</strain>
    </source>
</reference>
<feature type="region of interest" description="Disordered" evidence="1">
    <location>
        <begin position="1275"/>
        <end position="1440"/>
    </location>
</feature>
<feature type="domain" description="PID" evidence="2">
    <location>
        <begin position="309"/>
        <end position="440"/>
    </location>
</feature>
<dbReference type="Gene3D" id="2.30.29.30">
    <property type="entry name" value="Pleckstrin-homology domain (PH domain)/Phosphotyrosine-binding domain (PTB)"/>
    <property type="match status" value="1"/>
</dbReference>
<dbReference type="Pfam" id="PF00640">
    <property type="entry name" value="PID"/>
    <property type="match status" value="1"/>
</dbReference>
<feature type="compositionally biased region" description="Acidic residues" evidence="1">
    <location>
        <begin position="45"/>
        <end position="54"/>
    </location>
</feature>
<feature type="compositionally biased region" description="Low complexity" evidence="1">
    <location>
        <begin position="728"/>
        <end position="742"/>
    </location>
</feature>
<reference evidence="3 4" key="1">
    <citation type="journal article" date="2018" name="J. Allergy Clin. Immunol.">
        <title>High-quality assembly of Dermatophagoides pteronyssinus genome and transcriptome reveals a wide range of novel allergens.</title>
        <authorList>
            <person name="Liu X.Y."/>
            <person name="Yang K.Y."/>
            <person name="Wang M.Q."/>
            <person name="Kwok J.S."/>
            <person name="Zeng X."/>
            <person name="Yang Z."/>
            <person name="Xiao X.J."/>
            <person name="Lau C.P."/>
            <person name="Li Y."/>
            <person name="Huang Z.M."/>
            <person name="Ba J.G."/>
            <person name="Yim A.K."/>
            <person name="Ouyang C.Y."/>
            <person name="Ngai S.M."/>
            <person name="Chan T.F."/>
            <person name="Leung E.L."/>
            <person name="Liu L."/>
            <person name="Liu Z.G."/>
            <person name="Tsui S.K."/>
        </authorList>
    </citation>
    <scope>NUCLEOTIDE SEQUENCE [LARGE SCALE GENOMIC DNA]</scope>
    <source>
        <strain evidence="3">Derp</strain>
    </source>
</reference>
<feature type="compositionally biased region" description="Low complexity" evidence="1">
    <location>
        <begin position="1731"/>
        <end position="1748"/>
    </location>
</feature>
<feature type="compositionally biased region" description="Polar residues" evidence="1">
    <location>
        <begin position="750"/>
        <end position="759"/>
    </location>
</feature>
<feature type="compositionally biased region" description="Low complexity" evidence="1">
    <location>
        <begin position="1239"/>
        <end position="1249"/>
    </location>
</feature>
<feature type="compositionally biased region" description="Polar residues" evidence="1">
    <location>
        <begin position="1361"/>
        <end position="1371"/>
    </location>
</feature>
<feature type="region of interest" description="Disordered" evidence="1">
    <location>
        <begin position="45"/>
        <end position="70"/>
    </location>
</feature>
<feature type="compositionally biased region" description="Polar residues" evidence="1">
    <location>
        <begin position="1799"/>
        <end position="1814"/>
    </location>
</feature>
<dbReference type="Proteomes" id="UP000887458">
    <property type="component" value="Unassembled WGS sequence"/>
</dbReference>